<proteinExistence type="predicted"/>
<reference evidence="8 9" key="1">
    <citation type="submission" date="2024-05" db="EMBL/GenBank/DDBJ databases">
        <title>Genetic variation in Jamaican populations of the coffee berry borer (Hypothenemus hampei).</title>
        <authorList>
            <person name="Errbii M."/>
            <person name="Myrie A."/>
        </authorList>
    </citation>
    <scope>NUCLEOTIDE SEQUENCE [LARGE SCALE GENOMIC DNA]</scope>
    <source>
        <strain evidence="8">JA-Hopewell-2020-01-JO</strain>
        <tissue evidence="8">Whole body</tissue>
    </source>
</reference>
<evidence type="ECO:0000256" key="1">
    <source>
        <dbReference type="ARBA" id="ARBA00004123"/>
    </source>
</evidence>
<evidence type="ECO:0000256" key="6">
    <source>
        <dbReference type="SAM" id="Coils"/>
    </source>
</evidence>
<keyword evidence="4" id="KW-0804">Transcription</keyword>
<keyword evidence="2" id="KW-0678">Repressor</keyword>
<dbReference type="Proteomes" id="UP001566132">
    <property type="component" value="Unassembled WGS sequence"/>
</dbReference>
<dbReference type="PANTHER" id="PTHR21964">
    <property type="entry name" value="BREAST CANCER METASTASIS-SUPPRESSOR 1"/>
    <property type="match status" value="1"/>
</dbReference>
<keyword evidence="9" id="KW-1185">Reference proteome</keyword>
<dbReference type="Gene3D" id="1.20.5.1500">
    <property type="match status" value="1"/>
</dbReference>
<feature type="region of interest" description="Disordered" evidence="7">
    <location>
        <begin position="1"/>
        <end position="29"/>
    </location>
</feature>
<evidence type="ECO:0000313" key="9">
    <source>
        <dbReference type="Proteomes" id="UP001566132"/>
    </source>
</evidence>
<dbReference type="Pfam" id="PF08598">
    <property type="entry name" value="Sds3"/>
    <property type="match status" value="1"/>
</dbReference>
<gene>
    <name evidence="8" type="ORF">ABEB36_011274</name>
</gene>
<keyword evidence="3" id="KW-0805">Transcription regulation</keyword>
<keyword evidence="6" id="KW-0175">Coiled coil</keyword>
<dbReference type="GO" id="GO:0010468">
    <property type="term" value="P:regulation of gene expression"/>
    <property type="evidence" value="ECO:0007669"/>
    <property type="project" value="UniProtKB-ARBA"/>
</dbReference>
<dbReference type="AlphaFoldDB" id="A0ABD1EEU2"/>
<protein>
    <submittedName>
        <fullName evidence="8">Uncharacterized protein</fullName>
    </submittedName>
</protein>
<dbReference type="SMART" id="SM01401">
    <property type="entry name" value="Sds3"/>
    <property type="match status" value="1"/>
</dbReference>
<evidence type="ECO:0000256" key="4">
    <source>
        <dbReference type="ARBA" id="ARBA00023163"/>
    </source>
</evidence>
<comment type="caution">
    <text evidence="8">The sequence shown here is derived from an EMBL/GenBank/DDBJ whole genome shotgun (WGS) entry which is preliminary data.</text>
</comment>
<evidence type="ECO:0000256" key="5">
    <source>
        <dbReference type="ARBA" id="ARBA00023242"/>
    </source>
</evidence>
<evidence type="ECO:0000256" key="7">
    <source>
        <dbReference type="SAM" id="MobiDB-lite"/>
    </source>
</evidence>
<evidence type="ECO:0000313" key="8">
    <source>
        <dbReference type="EMBL" id="KAL1493164.1"/>
    </source>
</evidence>
<accession>A0ABD1EEU2</accession>
<organism evidence="8 9">
    <name type="scientific">Hypothenemus hampei</name>
    <name type="common">Coffee berry borer</name>
    <dbReference type="NCBI Taxonomy" id="57062"/>
    <lineage>
        <taxon>Eukaryota</taxon>
        <taxon>Metazoa</taxon>
        <taxon>Ecdysozoa</taxon>
        <taxon>Arthropoda</taxon>
        <taxon>Hexapoda</taxon>
        <taxon>Insecta</taxon>
        <taxon>Pterygota</taxon>
        <taxon>Neoptera</taxon>
        <taxon>Endopterygota</taxon>
        <taxon>Coleoptera</taxon>
        <taxon>Polyphaga</taxon>
        <taxon>Cucujiformia</taxon>
        <taxon>Curculionidae</taxon>
        <taxon>Scolytinae</taxon>
        <taxon>Hypothenemus</taxon>
    </lineage>
</organism>
<evidence type="ECO:0000256" key="3">
    <source>
        <dbReference type="ARBA" id="ARBA00023015"/>
    </source>
</evidence>
<dbReference type="EMBL" id="JBDJPC010000008">
    <property type="protein sequence ID" value="KAL1493164.1"/>
    <property type="molecule type" value="Genomic_DNA"/>
</dbReference>
<dbReference type="GO" id="GO:0005654">
    <property type="term" value="C:nucleoplasm"/>
    <property type="evidence" value="ECO:0007669"/>
    <property type="project" value="UniProtKB-ARBA"/>
</dbReference>
<name>A0ABD1EEU2_HYPHA</name>
<keyword evidence="5" id="KW-0539">Nucleus</keyword>
<feature type="coiled-coil region" evidence="6">
    <location>
        <begin position="62"/>
        <end position="101"/>
    </location>
</feature>
<sequence length="234" mass="27222">MEGAPLKKRPIITTASDTEISENESESCISSPEHPLKVVVSSEDEHMSQYDDMTLTELELCRKKLLKEIRFLGKEFKSIKQQIYEEKMNQLEIEASELQTGVSANYMAELKKLEAELFIRNEVAEMLHDEQIKAINRHYEAEKQSALQTLENNKRLAYEECRQDLLETIRKLQEDNRDAEIVWGEEEKWGAKKKKPVVRAKKAVTVSGPYIVYMLKPEEIKEDWTIIKKSCQDL</sequence>
<evidence type="ECO:0000256" key="2">
    <source>
        <dbReference type="ARBA" id="ARBA00022491"/>
    </source>
</evidence>
<feature type="compositionally biased region" description="Basic residues" evidence="7">
    <location>
        <begin position="1"/>
        <end position="10"/>
    </location>
</feature>
<dbReference type="InterPro" id="IPR013907">
    <property type="entry name" value="Sds3"/>
</dbReference>
<comment type="subcellular location">
    <subcellularLocation>
        <location evidence="1">Nucleus</location>
    </subcellularLocation>
</comment>